<dbReference type="InParanoid" id="A0A0C3BYE0"/>
<reference evidence="3" key="2">
    <citation type="submission" date="2015-01" db="EMBL/GenBank/DDBJ databases">
        <title>Evolutionary Origins and Diversification of the Mycorrhizal Mutualists.</title>
        <authorList>
            <consortium name="DOE Joint Genome Institute"/>
            <consortium name="Mycorrhizal Genomics Consortium"/>
            <person name="Kohler A."/>
            <person name="Kuo A."/>
            <person name="Nagy L.G."/>
            <person name="Floudas D."/>
            <person name="Copeland A."/>
            <person name="Barry K.W."/>
            <person name="Cichocki N."/>
            <person name="Veneault-Fourrey C."/>
            <person name="LaButti K."/>
            <person name="Lindquist E.A."/>
            <person name="Lipzen A."/>
            <person name="Lundell T."/>
            <person name="Morin E."/>
            <person name="Murat C."/>
            <person name="Riley R."/>
            <person name="Ohm R."/>
            <person name="Sun H."/>
            <person name="Tunlid A."/>
            <person name="Henrissat B."/>
            <person name="Grigoriev I.V."/>
            <person name="Hibbett D.S."/>
            <person name="Martin F."/>
        </authorList>
    </citation>
    <scope>NUCLEOTIDE SEQUENCE [LARGE SCALE GENOMIC DNA]</scope>
    <source>
        <strain evidence="3">F 1598</strain>
    </source>
</reference>
<evidence type="ECO:0008006" key="4">
    <source>
        <dbReference type="Google" id="ProtNLM"/>
    </source>
</evidence>
<gene>
    <name evidence="2" type="ORF">PILCRDRAFT_7798</name>
</gene>
<keyword evidence="3" id="KW-1185">Reference proteome</keyword>
<dbReference type="AlphaFoldDB" id="A0A0C3BYE0"/>
<dbReference type="Proteomes" id="UP000054166">
    <property type="component" value="Unassembled WGS sequence"/>
</dbReference>
<proteinExistence type="predicted"/>
<protein>
    <recommendedName>
        <fullName evidence="4">Retrotransposon gag domain-containing protein</fullName>
    </recommendedName>
</protein>
<accession>A0A0C3BYE0</accession>
<evidence type="ECO:0000313" key="2">
    <source>
        <dbReference type="EMBL" id="KIM82397.1"/>
    </source>
</evidence>
<dbReference type="OrthoDB" id="3269984at2759"/>
<reference evidence="2 3" key="1">
    <citation type="submission" date="2014-04" db="EMBL/GenBank/DDBJ databases">
        <authorList>
            <consortium name="DOE Joint Genome Institute"/>
            <person name="Kuo A."/>
            <person name="Tarkka M."/>
            <person name="Buscot F."/>
            <person name="Kohler A."/>
            <person name="Nagy L.G."/>
            <person name="Floudas D."/>
            <person name="Copeland A."/>
            <person name="Barry K.W."/>
            <person name="Cichocki N."/>
            <person name="Veneault-Fourrey C."/>
            <person name="LaButti K."/>
            <person name="Lindquist E.A."/>
            <person name="Lipzen A."/>
            <person name="Lundell T."/>
            <person name="Morin E."/>
            <person name="Murat C."/>
            <person name="Sun H."/>
            <person name="Tunlid A."/>
            <person name="Henrissat B."/>
            <person name="Grigoriev I.V."/>
            <person name="Hibbett D.S."/>
            <person name="Martin F."/>
            <person name="Nordberg H.P."/>
            <person name="Cantor M.N."/>
            <person name="Hua S.X."/>
        </authorList>
    </citation>
    <scope>NUCLEOTIDE SEQUENCE [LARGE SCALE GENOMIC DNA]</scope>
    <source>
        <strain evidence="2 3">F 1598</strain>
    </source>
</reference>
<feature type="compositionally biased region" description="Basic and acidic residues" evidence="1">
    <location>
        <begin position="367"/>
        <end position="383"/>
    </location>
</feature>
<organism evidence="2 3">
    <name type="scientific">Piloderma croceum (strain F 1598)</name>
    <dbReference type="NCBI Taxonomy" id="765440"/>
    <lineage>
        <taxon>Eukaryota</taxon>
        <taxon>Fungi</taxon>
        <taxon>Dikarya</taxon>
        <taxon>Basidiomycota</taxon>
        <taxon>Agaricomycotina</taxon>
        <taxon>Agaricomycetes</taxon>
        <taxon>Agaricomycetidae</taxon>
        <taxon>Atheliales</taxon>
        <taxon>Atheliaceae</taxon>
        <taxon>Piloderma</taxon>
    </lineage>
</organism>
<evidence type="ECO:0000256" key="1">
    <source>
        <dbReference type="SAM" id="MobiDB-lite"/>
    </source>
</evidence>
<evidence type="ECO:0000313" key="3">
    <source>
        <dbReference type="Proteomes" id="UP000054166"/>
    </source>
</evidence>
<dbReference type="EMBL" id="KN832994">
    <property type="protein sequence ID" value="KIM82397.1"/>
    <property type="molecule type" value="Genomic_DNA"/>
</dbReference>
<dbReference type="STRING" id="765440.A0A0C3BYE0"/>
<dbReference type="HOGENOM" id="CLU_621290_0_0_1"/>
<feature type="region of interest" description="Disordered" evidence="1">
    <location>
        <begin position="267"/>
        <end position="409"/>
    </location>
</feature>
<name>A0A0C3BYE0_PILCF</name>
<sequence length="441" mass="50645">MNLELMTDIVINNDILSREVVETPLTLRVQKMMTAKGRVLRERAMELRKSHILGILRMNMLRRTMKMTPVRMGRAREQLPDIKNIRISPPEKYAGDDDIEKFNTWLAGLLCWYRVYNVTGNKKDSMRVDLCGTAVTGLTATWYVDKVEAWNQKTRDWYFEDLIYAMYKRFIHEVTAQNAANSYKRTKFSRSKGALAFFNDLQCHASRMVQTPDEYSMKRKFLEGLPDDLVENLLKSRQVSAEHTSLPKLLHEVKAMESSIQAYHNYRNKRSEQSNVPKSTGSTSTPQPNTLNNRTSQSNREATPVRSQPKTNYRPGGSGGHNAPKPGARQSMPHPNNPNYKLKNDSSGKKPIPLDQVESQVIDEDKESPLIKADEEQEQHSVPEESAVEDNEHNSDPQGSQYESYQDDYPLNEYEEYIEVEEDEDEDADIVYIRAARASTV</sequence>
<feature type="compositionally biased region" description="Polar residues" evidence="1">
    <location>
        <begin position="273"/>
        <end position="311"/>
    </location>
</feature>